<dbReference type="SMART" id="SM00332">
    <property type="entry name" value="PP2Cc"/>
    <property type="match status" value="1"/>
</dbReference>
<keyword evidence="5" id="KW-0472">Membrane</keyword>
<dbReference type="InterPro" id="IPR015655">
    <property type="entry name" value="PP2C"/>
</dbReference>
<keyword evidence="10" id="KW-1185">Reference proteome</keyword>
<dbReference type="Gene3D" id="3.60.40.10">
    <property type="entry name" value="PPM-type phosphatase domain"/>
    <property type="match status" value="1"/>
</dbReference>
<keyword evidence="4 6" id="KW-0904">Protein phosphatase</keyword>
<gene>
    <name evidence="9" type="ORF">SteCoe_13457</name>
</gene>
<accession>A0A1R2C8E9</accession>
<dbReference type="EMBL" id="MPUH01000242">
    <property type="protein sequence ID" value="OMJ85288.1"/>
    <property type="molecule type" value="Genomic_DNA"/>
</dbReference>
<dbReference type="PANTHER" id="PTHR47992">
    <property type="entry name" value="PROTEIN PHOSPHATASE"/>
    <property type="match status" value="1"/>
</dbReference>
<evidence type="ECO:0000313" key="9">
    <source>
        <dbReference type="EMBL" id="OMJ85288.1"/>
    </source>
</evidence>
<dbReference type="InterPro" id="IPR001932">
    <property type="entry name" value="PPM-type_phosphatase-like_dom"/>
</dbReference>
<comment type="caution">
    <text evidence="9">The sequence shown here is derived from an EMBL/GenBank/DDBJ whole genome shotgun (WGS) entry which is preliminary data.</text>
</comment>
<dbReference type="PROSITE" id="PS01032">
    <property type="entry name" value="PPM_1"/>
    <property type="match status" value="1"/>
</dbReference>
<evidence type="ECO:0000256" key="2">
    <source>
        <dbReference type="ARBA" id="ARBA00022723"/>
    </source>
</evidence>
<evidence type="ECO:0000259" key="8">
    <source>
        <dbReference type="PROSITE" id="PS51746"/>
    </source>
</evidence>
<dbReference type="InterPro" id="IPR000222">
    <property type="entry name" value="PP2C_BS"/>
</dbReference>
<feature type="domain" description="PPM-type phosphatase" evidence="8">
    <location>
        <begin position="80"/>
        <end position="344"/>
    </location>
</feature>
<dbReference type="GO" id="GO:0016020">
    <property type="term" value="C:membrane"/>
    <property type="evidence" value="ECO:0007669"/>
    <property type="project" value="UniProtKB-SubCell"/>
</dbReference>
<evidence type="ECO:0000256" key="5">
    <source>
        <dbReference type="ARBA" id="ARBA00023136"/>
    </source>
</evidence>
<dbReference type="OrthoDB" id="410406at2759"/>
<protein>
    <recommendedName>
        <fullName evidence="8">PPM-type phosphatase domain-containing protein</fullName>
    </recommendedName>
</protein>
<organism evidence="9 10">
    <name type="scientific">Stentor coeruleus</name>
    <dbReference type="NCBI Taxonomy" id="5963"/>
    <lineage>
        <taxon>Eukaryota</taxon>
        <taxon>Sar</taxon>
        <taxon>Alveolata</taxon>
        <taxon>Ciliophora</taxon>
        <taxon>Postciliodesmatophora</taxon>
        <taxon>Heterotrichea</taxon>
        <taxon>Heterotrichida</taxon>
        <taxon>Stentoridae</taxon>
        <taxon>Stentor</taxon>
    </lineage>
</organism>
<evidence type="ECO:0000256" key="4">
    <source>
        <dbReference type="ARBA" id="ARBA00022912"/>
    </source>
</evidence>
<comment type="similarity">
    <text evidence="6">Belongs to the PP2C family.</text>
</comment>
<keyword evidence="3 6" id="KW-0378">Hydrolase</keyword>
<reference evidence="9 10" key="1">
    <citation type="submission" date="2016-11" db="EMBL/GenBank/DDBJ databases">
        <title>The macronuclear genome of Stentor coeruleus: a giant cell with tiny introns.</title>
        <authorList>
            <person name="Slabodnick M."/>
            <person name="Ruby J.G."/>
            <person name="Reiff S.B."/>
            <person name="Swart E.C."/>
            <person name="Gosai S."/>
            <person name="Prabakaran S."/>
            <person name="Witkowska E."/>
            <person name="Larue G.E."/>
            <person name="Fisher S."/>
            <person name="Freeman R.M."/>
            <person name="Gunawardena J."/>
            <person name="Chu W."/>
            <person name="Stover N.A."/>
            <person name="Gregory B.D."/>
            <person name="Nowacki M."/>
            <person name="Derisi J."/>
            <person name="Roy S.W."/>
            <person name="Marshall W.F."/>
            <person name="Sood P."/>
        </authorList>
    </citation>
    <scope>NUCLEOTIDE SEQUENCE [LARGE SCALE GENOMIC DNA]</scope>
    <source>
        <strain evidence="9">WM001</strain>
    </source>
</reference>
<dbReference type="Pfam" id="PF00481">
    <property type="entry name" value="PP2C"/>
    <property type="match status" value="1"/>
</dbReference>
<evidence type="ECO:0000256" key="6">
    <source>
        <dbReference type="RuleBase" id="RU003465"/>
    </source>
</evidence>
<keyword evidence="2" id="KW-0479">Metal-binding</keyword>
<evidence type="ECO:0000256" key="1">
    <source>
        <dbReference type="ARBA" id="ARBA00004170"/>
    </source>
</evidence>
<sequence>MGSCCATVKINPHFKNAGQNTKGLAEVSSPKIKAPKPEDQETLPLSRIVIRGTEPSEKEISGQEKAIFLSGTSNKEYFLPYGITYSCKKGIKSSPNNQDDFIIIQENNMLIFGVFDGHGVFGNDISHYLHIILPNMILSHPKFPQEIELILTETFFNCNIFLHQYFEDSNKSTELSGSTCTLLILKDHTLYISNIGDSRAIIAQETKVTKITVDHKPMIPAEYQRIIKSGGEIRASSSEICSRIFAKGQNLPGICVSRAFGDSLAQSIGVCVEPEIGKKKIDEEDLFIVVASDGVWEFMTDIQVSEIAKSSKNPAKNIAETSWSKWRENEADAVDDITVIVVDIKEYYKQMCNKI</sequence>
<dbReference type="GO" id="GO:0046872">
    <property type="term" value="F:metal ion binding"/>
    <property type="evidence" value="ECO:0007669"/>
    <property type="project" value="UniProtKB-KW"/>
</dbReference>
<dbReference type="CDD" id="cd00143">
    <property type="entry name" value="PP2Cc"/>
    <property type="match status" value="1"/>
</dbReference>
<dbReference type="SUPFAM" id="SSF81606">
    <property type="entry name" value="PP2C-like"/>
    <property type="match status" value="1"/>
</dbReference>
<evidence type="ECO:0000256" key="3">
    <source>
        <dbReference type="ARBA" id="ARBA00022801"/>
    </source>
</evidence>
<dbReference type="InterPro" id="IPR036457">
    <property type="entry name" value="PPM-type-like_dom_sf"/>
</dbReference>
<feature type="region of interest" description="Disordered" evidence="7">
    <location>
        <begin position="19"/>
        <end position="40"/>
    </location>
</feature>
<comment type="subcellular location">
    <subcellularLocation>
        <location evidence="1">Membrane</location>
        <topology evidence="1">Peripheral membrane protein</topology>
    </subcellularLocation>
</comment>
<name>A0A1R2C8E9_9CILI</name>
<dbReference type="GO" id="GO:0004722">
    <property type="term" value="F:protein serine/threonine phosphatase activity"/>
    <property type="evidence" value="ECO:0007669"/>
    <property type="project" value="InterPro"/>
</dbReference>
<dbReference type="AlphaFoldDB" id="A0A1R2C8E9"/>
<dbReference type="PROSITE" id="PS51746">
    <property type="entry name" value="PPM_2"/>
    <property type="match status" value="1"/>
</dbReference>
<dbReference type="Proteomes" id="UP000187209">
    <property type="component" value="Unassembled WGS sequence"/>
</dbReference>
<proteinExistence type="inferred from homology"/>
<evidence type="ECO:0000313" key="10">
    <source>
        <dbReference type="Proteomes" id="UP000187209"/>
    </source>
</evidence>
<evidence type="ECO:0000256" key="7">
    <source>
        <dbReference type="SAM" id="MobiDB-lite"/>
    </source>
</evidence>